<accession>A0A166EE77</accession>
<dbReference type="Proteomes" id="UP000076798">
    <property type="component" value="Unassembled WGS sequence"/>
</dbReference>
<dbReference type="STRING" id="1314776.A0A166EE77"/>
<feature type="compositionally biased region" description="Basic and acidic residues" evidence="1">
    <location>
        <begin position="182"/>
        <end position="192"/>
    </location>
</feature>
<keyword evidence="3" id="KW-1185">Reference proteome</keyword>
<dbReference type="AlphaFoldDB" id="A0A166EE77"/>
<gene>
    <name evidence="2" type="ORF">SISSUDRAFT_1045517</name>
</gene>
<sequence length="199" mass="23033">MGKSAIWVAQTMLGEDVADRNGIKGEGDVEWLHRSAFSFGRLKMGKTGTPQTVRNMVWGTAEVNTAMIRAESFVKRLARRTKNTVQVTTSIEYTDDTDWIKSLKYTWLAPILCYRIVGTGRRWVQLGGGSKKTCRCDFNYKLRFWPFERLMPNLLEYHLDKLVEKLIYPWDVSQEIDDQEENRDAVADDYPKQKNGVRT</sequence>
<dbReference type="OrthoDB" id="3219467at2759"/>
<evidence type="ECO:0000313" key="2">
    <source>
        <dbReference type="EMBL" id="KZT39495.1"/>
    </source>
</evidence>
<name>A0A166EE77_9AGAM</name>
<evidence type="ECO:0000256" key="1">
    <source>
        <dbReference type="SAM" id="MobiDB-lite"/>
    </source>
</evidence>
<organism evidence="2 3">
    <name type="scientific">Sistotremastrum suecicum HHB10207 ss-3</name>
    <dbReference type="NCBI Taxonomy" id="1314776"/>
    <lineage>
        <taxon>Eukaryota</taxon>
        <taxon>Fungi</taxon>
        <taxon>Dikarya</taxon>
        <taxon>Basidiomycota</taxon>
        <taxon>Agaricomycotina</taxon>
        <taxon>Agaricomycetes</taxon>
        <taxon>Sistotremastrales</taxon>
        <taxon>Sistotremastraceae</taxon>
        <taxon>Sistotremastrum</taxon>
    </lineage>
</organism>
<feature type="region of interest" description="Disordered" evidence="1">
    <location>
        <begin position="179"/>
        <end position="199"/>
    </location>
</feature>
<proteinExistence type="predicted"/>
<protein>
    <submittedName>
        <fullName evidence="2">Uncharacterized protein</fullName>
    </submittedName>
</protein>
<dbReference type="EMBL" id="KV428045">
    <property type="protein sequence ID" value="KZT39495.1"/>
    <property type="molecule type" value="Genomic_DNA"/>
</dbReference>
<reference evidence="2 3" key="1">
    <citation type="journal article" date="2016" name="Mol. Biol. Evol.">
        <title>Comparative Genomics of Early-Diverging Mushroom-Forming Fungi Provides Insights into the Origins of Lignocellulose Decay Capabilities.</title>
        <authorList>
            <person name="Nagy L.G."/>
            <person name="Riley R."/>
            <person name="Tritt A."/>
            <person name="Adam C."/>
            <person name="Daum C."/>
            <person name="Floudas D."/>
            <person name="Sun H."/>
            <person name="Yadav J.S."/>
            <person name="Pangilinan J."/>
            <person name="Larsson K.H."/>
            <person name="Matsuura K."/>
            <person name="Barry K."/>
            <person name="Labutti K."/>
            <person name="Kuo R."/>
            <person name="Ohm R.A."/>
            <person name="Bhattacharya S.S."/>
            <person name="Shirouzu T."/>
            <person name="Yoshinaga Y."/>
            <person name="Martin F.M."/>
            <person name="Grigoriev I.V."/>
            <person name="Hibbett D.S."/>
        </authorList>
    </citation>
    <scope>NUCLEOTIDE SEQUENCE [LARGE SCALE GENOMIC DNA]</scope>
    <source>
        <strain evidence="2 3">HHB10207 ss-3</strain>
    </source>
</reference>
<evidence type="ECO:0000313" key="3">
    <source>
        <dbReference type="Proteomes" id="UP000076798"/>
    </source>
</evidence>